<dbReference type="PANTHER" id="PTHR35869">
    <property type="entry name" value="OUTER-MEMBRANE LIPOPROTEIN CARRIER PROTEIN"/>
    <property type="match status" value="1"/>
</dbReference>
<dbReference type="InterPro" id="IPR004564">
    <property type="entry name" value="OM_lipoprot_carrier_LolA-like"/>
</dbReference>
<dbReference type="RefSeq" id="WP_132598347.1">
    <property type="nucleotide sequence ID" value="NZ_NRRP01000001.1"/>
</dbReference>
<dbReference type="Pfam" id="PF03548">
    <property type="entry name" value="LolA"/>
    <property type="match status" value="1"/>
</dbReference>
<dbReference type="Gene3D" id="2.50.20.10">
    <property type="entry name" value="Lipoprotein localisation LolA/LolB/LppX"/>
    <property type="match status" value="1"/>
</dbReference>
<organism evidence="3 4">
    <name type="scientific">Rhodovulum adriaticum</name>
    <name type="common">Rhodopseudomonas adriatica</name>
    <dbReference type="NCBI Taxonomy" id="35804"/>
    <lineage>
        <taxon>Bacteria</taxon>
        <taxon>Pseudomonadati</taxon>
        <taxon>Pseudomonadota</taxon>
        <taxon>Alphaproteobacteria</taxon>
        <taxon>Rhodobacterales</taxon>
        <taxon>Paracoccaceae</taxon>
        <taxon>Rhodovulum</taxon>
    </lineage>
</organism>
<evidence type="ECO:0000256" key="2">
    <source>
        <dbReference type="SAM" id="SignalP"/>
    </source>
</evidence>
<name>A0A4R2NY91_RHOAD</name>
<dbReference type="OrthoDB" id="9800501at2"/>
<sequence>MNRFALALALGAALCAAAPLPALAEIIPLSRLSAYINSFATVRAQFTQINADGTISTGTLAMKRPGRARFAYDPPNKALVLASGGQVAIFDDKSNQPPEQYPLARTPLSVILAERVDFARANMVVGHDGDDTATRVVAQDPENPEYGTIALVFTDDPVELRQWIITDGAGQSTTVILGETETGVDLPARLFSILQETARRTGED</sequence>
<keyword evidence="1 2" id="KW-0732">Signal</keyword>
<gene>
    <name evidence="3" type="ORF">EV656_10183</name>
</gene>
<reference evidence="3 4" key="1">
    <citation type="submission" date="2019-03" db="EMBL/GenBank/DDBJ databases">
        <title>Genomic Encyclopedia of Type Strains, Phase IV (KMG-IV): sequencing the most valuable type-strain genomes for metagenomic binning, comparative biology and taxonomic classification.</title>
        <authorList>
            <person name="Goeker M."/>
        </authorList>
    </citation>
    <scope>NUCLEOTIDE SEQUENCE [LARGE SCALE GENOMIC DNA]</scope>
    <source>
        <strain evidence="3 4">DSM 2781</strain>
    </source>
</reference>
<proteinExistence type="predicted"/>
<keyword evidence="4" id="KW-1185">Reference proteome</keyword>
<evidence type="ECO:0000313" key="3">
    <source>
        <dbReference type="EMBL" id="TCP27180.1"/>
    </source>
</evidence>
<dbReference type="InterPro" id="IPR029046">
    <property type="entry name" value="LolA/LolB/LppX"/>
</dbReference>
<evidence type="ECO:0000256" key="1">
    <source>
        <dbReference type="ARBA" id="ARBA00022729"/>
    </source>
</evidence>
<dbReference type="AlphaFoldDB" id="A0A4R2NY91"/>
<dbReference type="CDD" id="cd16325">
    <property type="entry name" value="LolA"/>
    <property type="match status" value="1"/>
</dbReference>
<keyword evidence="3" id="KW-0449">Lipoprotein</keyword>
<dbReference type="PANTHER" id="PTHR35869:SF1">
    <property type="entry name" value="OUTER-MEMBRANE LIPOPROTEIN CARRIER PROTEIN"/>
    <property type="match status" value="1"/>
</dbReference>
<comment type="caution">
    <text evidence="3">The sequence shown here is derived from an EMBL/GenBank/DDBJ whole genome shotgun (WGS) entry which is preliminary data.</text>
</comment>
<dbReference type="Proteomes" id="UP000295733">
    <property type="component" value="Unassembled WGS sequence"/>
</dbReference>
<feature type="chain" id="PRO_5020625985" evidence="2">
    <location>
        <begin position="25"/>
        <end position="204"/>
    </location>
</feature>
<evidence type="ECO:0000313" key="4">
    <source>
        <dbReference type="Proteomes" id="UP000295733"/>
    </source>
</evidence>
<protein>
    <submittedName>
        <fullName evidence="3">Outer membrane lipoprotein-sorting protein</fullName>
    </submittedName>
</protein>
<accession>A0A4R2NY91</accession>
<feature type="signal peptide" evidence="2">
    <location>
        <begin position="1"/>
        <end position="24"/>
    </location>
</feature>
<dbReference type="SUPFAM" id="SSF89392">
    <property type="entry name" value="Prokaryotic lipoproteins and lipoprotein localization factors"/>
    <property type="match status" value="1"/>
</dbReference>
<dbReference type="EMBL" id="SLXL01000001">
    <property type="protein sequence ID" value="TCP27180.1"/>
    <property type="molecule type" value="Genomic_DNA"/>
</dbReference>